<feature type="transmembrane region" description="Helical" evidence="1">
    <location>
        <begin position="49"/>
        <end position="65"/>
    </location>
</feature>
<gene>
    <name evidence="2" type="ORF">ACFQBM_06920</name>
</gene>
<keyword evidence="1" id="KW-0472">Membrane</keyword>
<sequence length="171" mass="19342">MEEIVSWIRPVLSGLVACLIVWAMVAYAKSECRREGDIRHLRYGVPFKIFAALIIPFSAFVVYGVSQSYKGQEIPAFLVAAGFAAGSVFFPYQAFLVRFSYDDRFIYYRSPLVGSKKVPWDKLLEVGYSRILQADYIIVDGIGKIWCSSMLDGYGELGAFLEEKVRELHAE</sequence>
<name>A0ABW1YJS1_9GAMM</name>
<protein>
    <recommendedName>
        <fullName evidence="4">PH domain-containing protein</fullName>
    </recommendedName>
</protein>
<proteinExistence type="predicted"/>
<comment type="caution">
    <text evidence="2">The sequence shown here is derived from an EMBL/GenBank/DDBJ whole genome shotgun (WGS) entry which is preliminary data.</text>
</comment>
<keyword evidence="1" id="KW-1133">Transmembrane helix</keyword>
<reference evidence="3" key="1">
    <citation type="journal article" date="2019" name="Int. J. Syst. Evol. Microbiol.">
        <title>The Global Catalogue of Microorganisms (GCM) 10K type strain sequencing project: providing services to taxonomists for standard genome sequencing and annotation.</title>
        <authorList>
            <consortium name="The Broad Institute Genomics Platform"/>
            <consortium name="The Broad Institute Genome Sequencing Center for Infectious Disease"/>
            <person name="Wu L."/>
            <person name="Ma J."/>
        </authorList>
    </citation>
    <scope>NUCLEOTIDE SEQUENCE [LARGE SCALE GENOMIC DNA]</scope>
    <source>
        <strain evidence="3">CGMCC 1.13718</strain>
    </source>
</reference>
<feature type="transmembrane region" description="Helical" evidence="1">
    <location>
        <begin position="6"/>
        <end position="28"/>
    </location>
</feature>
<keyword evidence="1" id="KW-0812">Transmembrane</keyword>
<evidence type="ECO:0000256" key="1">
    <source>
        <dbReference type="SAM" id="Phobius"/>
    </source>
</evidence>
<evidence type="ECO:0000313" key="2">
    <source>
        <dbReference type="EMBL" id="MFC6633001.1"/>
    </source>
</evidence>
<dbReference type="RefSeq" id="WP_193189520.1">
    <property type="nucleotide sequence ID" value="NZ_JACZFR010000007.1"/>
</dbReference>
<evidence type="ECO:0008006" key="4">
    <source>
        <dbReference type="Google" id="ProtNLM"/>
    </source>
</evidence>
<evidence type="ECO:0000313" key="3">
    <source>
        <dbReference type="Proteomes" id="UP001596425"/>
    </source>
</evidence>
<accession>A0ABW1YJS1</accession>
<feature type="transmembrane region" description="Helical" evidence="1">
    <location>
        <begin position="77"/>
        <end position="99"/>
    </location>
</feature>
<dbReference type="EMBL" id="JBHSVR010000001">
    <property type="protein sequence ID" value="MFC6633001.1"/>
    <property type="molecule type" value="Genomic_DNA"/>
</dbReference>
<organism evidence="2 3">
    <name type="scientific">Microbulbifer taiwanensis</name>
    <dbReference type="NCBI Taxonomy" id="986746"/>
    <lineage>
        <taxon>Bacteria</taxon>
        <taxon>Pseudomonadati</taxon>
        <taxon>Pseudomonadota</taxon>
        <taxon>Gammaproteobacteria</taxon>
        <taxon>Cellvibrionales</taxon>
        <taxon>Microbulbiferaceae</taxon>
        <taxon>Microbulbifer</taxon>
    </lineage>
</organism>
<dbReference type="Proteomes" id="UP001596425">
    <property type="component" value="Unassembled WGS sequence"/>
</dbReference>
<keyword evidence="3" id="KW-1185">Reference proteome</keyword>